<keyword evidence="11" id="KW-1185">Reference proteome</keyword>
<evidence type="ECO:0000256" key="1">
    <source>
        <dbReference type="ARBA" id="ARBA00004651"/>
    </source>
</evidence>
<reference evidence="10 11" key="1">
    <citation type="journal article" date="2018" name="Elife">
        <title>Discovery and characterization of a prevalent human gut bacterial enzyme sufficient for the inactivation of a family of plant toxins.</title>
        <authorList>
            <person name="Koppel N."/>
            <person name="Bisanz J.E."/>
            <person name="Pandelia M.E."/>
            <person name="Turnbaugh P.J."/>
            <person name="Balskus E.P."/>
        </authorList>
    </citation>
    <scope>NUCLEOTIDE SEQUENCE [LARGE SCALE GENOMIC DNA]</scope>
    <source>
        <strain evidence="10 11">3C</strain>
    </source>
</reference>
<evidence type="ECO:0000256" key="5">
    <source>
        <dbReference type="ARBA" id="ARBA00022989"/>
    </source>
</evidence>
<organism evidence="10 11">
    <name type="scientific">Gordonibacter pamelaeae</name>
    <dbReference type="NCBI Taxonomy" id="471189"/>
    <lineage>
        <taxon>Bacteria</taxon>
        <taxon>Bacillati</taxon>
        <taxon>Actinomycetota</taxon>
        <taxon>Coriobacteriia</taxon>
        <taxon>Eggerthellales</taxon>
        <taxon>Eggerthellaceae</taxon>
        <taxon>Gordonibacter</taxon>
    </lineage>
</organism>
<dbReference type="PANTHER" id="PTHR12677">
    <property type="entry name" value="GOLGI APPARATUS MEMBRANE PROTEIN TVP38-RELATED"/>
    <property type="match status" value="1"/>
</dbReference>
<dbReference type="AlphaFoldDB" id="A0A369M033"/>
<dbReference type="InterPro" id="IPR015414">
    <property type="entry name" value="TMEM64"/>
</dbReference>
<accession>A0A369M033</accession>
<keyword evidence="4 7" id="KW-0812">Transmembrane</keyword>
<comment type="caution">
    <text evidence="10">The sequence shown here is derived from an EMBL/GenBank/DDBJ whole genome shotgun (WGS) entry which is preliminary data.</text>
</comment>
<name>A0A369M033_9ACTN</name>
<feature type="transmembrane region" description="Helical" evidence="7">
    <location>
        <begin position="222"/>
        <end position="242"/>
    </location>
</feature>
<dbReference type="Pfam" id="PF09335">
    <property type="entry name" value="VTT_dom"/>
    <property type="match status" value="1"/>
</dbReference>
<feature type="transmembrane region" description="Helical" evidence="7">
    <location>
        <begin position="155"/>
        <end position="172"/>
    </location>
</feature>
<evidence type="ECO:0000256" key="2">
    <source>
        <dbReference type="ARBA" id="ARBA00008640"/>
    </source>
</evidence>
<evidence type="ECO:0000313" key="11">
    <source>
        <dbReference type="Proteomes" id="UP000254000"/>
    </source>
</evidence>
<dbReference type="GO" id="GO:0005886">
    <property type="term" value="C:plasma membrane"/>
    <property type="evidence" value="ECO:0007669"/>
    <property type="project" value="UniProtKB-SubCell"/>
</dbReference>
<feature type="region of interest" description="Disordered" evidence="8">
    <location>
        <begin position="1"/>
        <end position="24"/>
    </location>
</feature>
<feature type="transmembrane region" description="Helical" evidence="7">
    <location>
        <begin position="74"/>
        <end position="97"/>
    </location>
</feature>
<dbReference type="InterPro" id="IPR032816">
    <property type="entry name" value="VTT_dom"/>
</dbReference>
<evidence type="ECO:0000256" key="4">
    <source>
        <dbReference type="ARBA" id="ARBA00022692"/>
    </source>
</evidence>
<feature type="transmembrane region" description="Helical" evidence="7">
    <location>
        <begin position="109"/>
        <end position="135"/>
    </location>
</feature>
<evidence type="ECO:0000256" key="6">
    <source>
        <dbReference type="ARBA" id="ARBA00023136"/>
    </source>
</evidence>
<keyword evidence="5 7" id="KW-1133">Transmembrane helix</keyword>
<protein>
    <recommendedName>
        <fullName evidence="7">TVP38/TMEM64 family membrane protein</fullName>
    </recommendedName>
</protein>
<comment type="subcellular location">
    <subcellularLocation>
        <location evidence="1 7">Cell membrane</location>
        <topology evidence="1 7">Multi-pass membrane protein</topology>
    </subcellularLocation>
</comment>
<dbReference type="PANTHER" id="PTHR12677:SF59">
    <property type="entry name" value="GOLGI APPARATUS MEMBRANE PROTEIN TVP38-RELATED"/>
    <property type="match status" value="1"/>
</dbReference>
<evidence type="ECO:0000256" key="7">
    <source>
        <dbReference type="RuleBase" id="RU366058"/>
    </source>
</evidence>
<evidence type="ECO:0000313" key="10">
    <source>
        <dbReference type="EMBL" id="RDB65000.1"/>
    </source>
</evidence>
<dbReference type="EMBL" id="PPTS01000005">
    <property type="protein sequence ID" value="RDB65000.1"/>
    <property type="molecule type" value="Genomic_DNA"/>
</dbReference>
<gene>
    <name evidence="10" type="ORF">C1877_09825</name>
</gene>
<feature type="domain" description="VTT" evidence="9">
    <location>
        <begin position="95"/>
        <end position="212"/>
    </location>
</feature>
<evidence type="ECO:0000256" key="3">
    <source>
        <dbReference type="ARBA" id="ARBA00022475"/>
    </source>
</evidence>
<keyword evidence="3 7" id="KW-1003">Cell membrane</keyword>
<sequence>MTGGGLPRFPGAHNLPMEKNTPKDAGRQRIGRVVAIAVIALVAASIAWWLLVYGRDVLALLTDGRRVQEQAARLGPLAPVALAGLVAVQQLSAVLPAEPLELAAGYAFGFWKGALVCFAGSLVGAVAIIVLVRLVGDRALALFLSRRRLDDLERFAASPRFELILFVYFLVPGLPKDLMTYAAALARVRPLRILLITSVGRVPSIAASVLASSLAADGDWRAAGAVLAGIVALVLAGAAVYARARTRHRSRSQSS</sequence>
<dbReference type="Proteomes" id="UP000254000">
    <property type="component" value="Unassembled WGS sequence"/>
</dbReference>
<proteinExistence type="inferred from homology"/>
<comment type="similarity">
    <text evidence="2 7">Belongs to the TVP38/TMEM64 family.</text>
</comment>
<feature type="transmembrane region" description="Helical" evidence="7">
    <location>
        <begin position="33"/>
        <end position="54"/>
    </location>
</feature>
<evidence type="ECO:0000259" key="9">
    <source>
        <dbReference type="Pfam" id="PF09335"/>
    </source>
</evidence>
<evidence type="ECO:0000256" key="8">
    <source>
        <dbReference type="SAM" id="MobiDB-lite"/>
    </source>
</evidence>
<keyword evidence="6 7" id="KW-0472">Membrane</keyword>